<evidence type="ECO:0000256" key="1">
    <source>
        <dbReference type="SAM" id="MobiDB-lite"/>
    </source>
</evidence>
<dbReference type="SMART" id="SM00909">
    <property type="entry name" value="Germane"/>
    <property type="match status" value="1"/>
</dbReference>
<comment type="caution">
    <text evidence="4">The sequence shown here is derived from an EMBL/GenBank/DDBJ whole genome shotgun (WGS) entry which is preliminary data.</text>
</comment>
<gene>
    <name evidence="4" type="ORF">C1H84_00530</name>
</gene>
<dbReference type="Pfam" id="PF10646">
    <property type="entry name" value="Germane"/>
    <property type="match status" value="1"/>
</dbReference>
<evidence type="ECO:0000313" key="4">
    <source>
        <dbReference type="EMBL" id="RBM03827.1"/>
    </source>
</evidence>
<keyword evidence="2" id="KW-0472">Membrane</keyword>
<evidence type="ECO:0000256" key="2">
    <source>
        <dbReference type="SAM" id="Phobius"/>
    </source>
</evidence>
<protein>
    <recommendedName>
        <fullName evidence="3">GerMN domain-containing protein</fullName>
    </recommendedName>
</protein>
<reference evidence="4 5" key="1">
    <citation type="submission" date="2018-01" db="EMBL/GenBank/DDBJ databases">
        <title>Glutamicibacter soli strain NHPC-3 Whole genome sequence and assembly.</title>
        <authorList>
            <person name="Choudhury P."/>
            <person name="Gupta D."/>
            <person name="Sengupta K."/>
            <person name="Jawed A."/>
            <person name="Sultana N."/>
            <person name="Saha P."/>
        </authorList>
    </citation>
    <scope>NUCLEOTIDE SEQUENCE [LARGE SCALE GENOMIC DNA]</scope>
    <source>
        <strain evidence="4 5">NHPC-3</strain>
    </source>
</reference>
<evidence type="ECO:0000259" key="3">
    <source>
        <dbReference type="SMART" id="SM00909"/>
    </source>
</evidence>
<accession>A0A365YN50</accession>
<feature type="domain" description="GerMN" evidence="3">
    <location>
        <begin position="118"/>
        <end position="215"/>
    </location>
</feature>
<dbReference type="AlphaFoldDB" id="A0A365YN50"/>
<evidence type="ECO:0000313" key="5">
    <source>
        <dbReference type="Proteomes" id="UP000252167"/>
    </source>
</evidence>
<sequence length="332" mass="35676">MSARNHVLVPGAQESPQNRWTGPNVQQWYKRRIPRRFAATGVIAAVALVVGCGLAARDDSFEMPANSAAAAQGVPQATDSMEQAFPGQKMPVYWLENTDSGVYLYREYATDTRHQEPIGDAIAYLLAGKPADPAWYTHLKSTDDVGVSIDNQNLITLDLPAKVFSATLDEGLSERAIQQLVFTATAAASNAGILVGDTPASVRILVDGKQNATVFGGYRLQDVYQRDAKYMAPIWIIDPQFGTTTAAGAVKFHGRTSSFDGGTFYSLQTKAADGQSKVITAANRINDESVEPDGSFTLTTRLPAGSYALSVWGEEAGSKAKVGEISSEFTVR</sequence>
<feature type="region of interest" description="Disordered" evidence="1">
    <location>
        <begin position="1"/>
        <end position="20"/>
    </location>
</feature>
<feature type="transmembrane region" description="Helical" evidence="2">
    <location>
        <begin position="37"/>
        <end position="56"/>
    </location>
</feature>
<dbReference type="RefSeq" id="WP_113606262.1">
    <property type="nucleotide sequence ID" value="NZ_POAF01000001.1"/>
</dbReference>
<proteinExistence type="predicted"/>
<keyword evidence="2" id="KW-0812">Transmembrane</keyword>
<keyword evidence="2" id="KW-1133">Transmembrane helix</keyword>
<dbReference type="InterPro" id="IPR019606">
    <property type="entry name" value="GerMN"/>
</dbReference>
<dbReference type="EMBL" id="POAF01000001">
    <property type="protein sequence ID" value="RBM03827.1"/>
    <property type="molecule type" value="Genomic_DNA"/>
</dbReference>
<keyword evidence="5" id="KW-1185">Reference proteome</keyword>
<organism evidence="4 5">
    <name type="scientific">Glutamicibacter soli</name>
    <dbReference type="NCBI Taxonomy" id="453836"/>
    <lineage>
        <taxon>Bacteria</taxon>
        <taxon>Bacillati</taxon>
        <taxon>Actinomycetota</taxon>
        <taxon>Actinomycetes</taxon>
        <taxon>Micrococcales</taxon>
        <taxon>Micrococcaceae</taxon>
        <taxon>Glutamicibacter</taxon>
    </lineage>
</organism>
<name>A0A365YN50_9MICC</name>
<dbReference type="Proteomes" id="UP000252167">
    <property type="component" value="Unassembled WGS sequence"/>
</dbReference>